<reference evidence="2" key="1">
    <citation type="submission" date="2016-10" db="EMBL/GenBank/DDBJ databases">
        <authorList>
            <person name="de Groot N.N."/>
        </authorList>
    </citation>
    <scope>NUCLEOTIDE SEQUENCE [LARGE SCALE GENOMIC DNA]</scope>
    <source>
        <strain evidence="2">BP1-145</strain>
    </source>
</reference>
<proteinExistence type="predicted"/>
<name>A0A1H0EDR4_9BACT</name>
<dbReference type="AlphaFoldDB" id="A0A1H0EDR4"/>
<sequence>MKVEKIVNRRAWFRSIRPGDASKGQFKDYKALKSISVQLSDYNAYDGKRNGVFVHAKYDRDKLTVILAGVTLEQREKELTDPEYKDEWRKLIDKDA</sequence>
<evidence type="ECO:0000313" key="1">
    <source>
        <dbReference type="EMBL" id="SDN80647.1"/>
    </source>
</evidence>
<dbReference type="EMBL" id="FNIW01000003">
    <property type="protein sequence ID" value="SDN80647.1"/>
    <property type="molecule type" value="Genomic_DNA"/>
</dbReference>
<organism evidence="1 2">
    <name type="scientific">Prevotella communis</name>
    <dbReference type="NCBI Taxonomy" id="2913614"/>
    <lineage>
        <taxon>Bacteria</taxon>
        <taxon>Pseudomonadati</taxon>
        <taxon>Bacteroidota</taxon>
        <taxon>Bacteroidia</taxon>
        <taxon>Bacteroidales</taxon>
        <taxon>Prevotellaceae</taxon>
        <taxon>Prevotella</taxon>
    </lineage>
</organism>
<accession>A0A1H0EDR4</accession>
<comment type="caution">
    <text evidence="1">The sequence shown here is derived from an EMBL/GenBank/DDBJ whole genome shotgun (WGS) entry which is preliminary data.</text>
</comment>
<gene>
    <name evidence="1" type="ORF">SAMN04487900_103122</name>
</gene>
<protein>
    <submittedName>
        <fullName evidence="1">Uncharacterized protein</fullName>
    </submittedName>
</protein>
<dbReference type="OrthoDB" id="1077949at2"/>
<evidence type="ECO:0000313" key="2">
    <source>
        <dbReference type="Proteomes" id="UP000199134"/>
    </source>
</evidence>
<dbReference type="Proteomes" id="UP000199134">
    <property type="component" value="Unassembled WGS sequence"/>
</dbReference>
<dbReference type="RefSeq" id="WP_091851963.1">
    <property type="nucleotide sequence ID" value="NZ_FNIW01000003.1"/>
</dbReference>